<gene>
    <name evidence="1" type="ORF">JGU71_26680</name>
</gene>
<dbReference type="AlphaFoldDB" id="A0A934U6E0"/>
<dbReference type="GO" id="GO:0005737">
    <property type="term" value="C:cytoplasm"/>
    <property type="evidence" value="ECO:0007669"/>
    <property type="project" value="TreeGrafter"/>
</dbReference>
<comment type="caution">
    <text evidence="1">The sequence shown here is derived from an EMBL/GenBank/DDBJ whole genome shotgun (WGS) entry which is preliminary data.</text>
</comment>
<accession>A0A934U6E0</accession>
<dbReference type="Gene3D" id="3.40.50.1240">
    <property type="entry name" value="Phosphoglycerate mutase-like"/>
    <property type="match status" value="1"/>
</dbReference>
<reference evidence="1" key="1">
    <citation type="submission" date="2020-12" db="EMBL/GenBank/DDBJ databases">
        <title>Antrihabitans popcorni sp. nov. and Antrihabitans auranticaus sp. nov., isolated from a larva cave.</title>
        <authorList>
            <person name="Lee S.D."/>
            <person name="Kim I.S."/>
        </authorList>
    </citation>
    <scope>NUCLEOTIDE SEQUENCE</scope>
    <source>
        <strain evidence="1">YC3-6</strain>
    </source>
</reference>
<dbReference type="EMBL" id="JAEMNV010000012">
    <property type="protein sequence ID" value="MBJ8342480.1"/>
    <property type="molecule type" value="Genomic_DNA"/>
</dbReference>
<name>A0A934U6E0_9NOCA</name>
<sequence>MQLLMIRHGLPLRSVENADPPLADLGVEQALRVPAAIARHKIVRVVSSPQQRARLTAAPTAERLGLAVDIVDELAEYDHTIGAYIPIEDAKVEFREAYERIKAGELPEFVDPVAFKKRVIDAVNGIVAAAEHTDTVVAFAHGGVINSYLQNVLGNAKTLAFPIEYCSVTRILFSRDGKRTVSAVNETEHVWDLLPRNQ</sequence>
<dbReference type="InterPro" id="IPR013078">
    <property type="entry name" value="His_Pase_superF_clade-1"/>
</dbReference>
<evidence type="ECO:0000313" key="1">
    <source>
        <dbReference type="EMBL" id="MBJ8342480.1"/>
    </source>
</evidence>
<keyword evidence="2" id="KW-1185">Reference proteome</keyword>
<dbReference type="PANTHER" id="PTHR48100:SF1">
    <property type="entry name" value="HISTIDINE PHOSPHATASE FAMILY PROTEIN-RELATED"/>
    <property type="match status" value="1"/>
</dbReference>
<dbReference type="Proteomes" id="UP000655868">
    <property type="component" value="Unassembled WGS sequence"/>
</dbReference>
<dbReference type="GO" id="GO:0016791">
    <property type="term" value="F:phosphatase activity"/>
    <property type="evidence" value="ECO:0007669"/>
    <property type="project" value="TreeGrafter"/>
</dbReference>
<proteinExistence type="predicted"/>
<evidence type="ECO:0000313" key="2">
    <source>
        <dbReference type="Proteomes" id="UP000655868"/>
    </source>
</evidence>
<dbReference type="PANTHER" id="PTHR48100">
    <property type="entry name" value="BROAD-SPECIFICITY PHOSPHATASE YOR283W-RELATED"/>
    <property type="match status" value="1"/>
</dbReference>
<dbReference type="CDD" id="cd07067">
    <property type="entry name" value="HP_PGM_like"/>
    <property type="match status" value="1"/>
</dbReference>
<dbReference type="InterPro" id="IPR050275">
    <property type="entry name" value="PGM_Phosphatase"/>
</dbReference>
<dbReference type="InterPro" id="IPR029033">
    <property type="entry name" value="His_PPase_superfam"/>
</dbReference>
<dbReference type="RefSeq" id="WP_199708030.1">
    <property type="nucleotide sequence ID" value="NZ_JAEMNV010000012.1"/>
</dbReference>
<dbReference type="SMART" id="SM00855">
    <property type="entry name" value="PGAM"/>
    <property type="match status" value="1"/>
</dbReference>
<protein>
    <submittedName>
        <fullName evidence="1">Histidine phosphatase family protein</fullName>
    </submittedName>
</protein>
<organism evidence="1 2">
    <name type="scientific">Antrihabitans stalagmiti</name>
    <dbReference type="NCBI Taxonomy" id="2799499"/>
    <lineage>
        <taxon>Bacteria</taxon>
        <taxon>Bacillati</taxon>
        <taxon>Actinomycetota</taxon>
        <taxon>Actinomycetes</taxon>
        <taxon>Mycobacteriales</taxon>
        <taxon>Nocardiaceae</taxon>
        <taxon>Antrihabitans</taxon>
    </lineage>
</organism>
<dbReference type="SUPFAM" id="SSF53254">
    <property type="entry name" value="Phosphoglycerate mutase-like"/>
    <property type="match status" value="1"/>
</dbReference>
<dbReference type="Pfam" id="PF00300">
    <property type="entry name" value="His_Phos_1"/>
    <property type="match status" value="1"/>
</dbReference>